<evidence type="ECO:0000256" key="2">
    <source>
        <dbReference type="ARBA" id="ARBA00022741"/>
    </source>
</evidence>
<dbReference type="InterPro" id="IPR015854">
    <property type="entry name" value="ABC_transpr_LolD-like"/>
</dbReference>
<dbReference type="Gene3D" id="3.40.50.300">
    <property type="entry name" value="P-loop containing nucleotide triphosphate hydrolases"/>
    <property type="match status" value="1"/>
</dbReference>
<evidence type="ECO:0000259" key="4">
    <source>
        <dbReference type="PROSITE" id="PS50893"/>
    </source>
</evidence>
<keyword evidence="1" id="KW-0813">Transport</keyword>
<dbReference type="PROSITE" id="PS50893">
    <property type="entry name" value="ABC_TRANSPORTER_2"/>
    <property type="match status" value="1"/>
</dbReference>
<dbReference type="InterPro" id="IPR003439">
    <property type="entry name" value="ABC_transporter-like_ATP-bd"/>
</dbReference>
<dbReference type="GO" id="GO:0022857">
    <property type="term" value="F:transmembrane transporter activity"/>
    <property type="evidence" value="ECO:0007669"/>
    <property type="project" value="TreeGrafter"/>
</dbReference>
<dbReference type="SUPFAM" id="SSF52540">
    <property type="entry name" value="P-loop containing nucleoside triphosphate hydrolases"/>
    <property type="match status" value="1"/>
</dbReference>
<dbReference type="FunFam" id="3.40.50.300:FF:000032">
    <property type="entry name" value="Export ABC transporter ATP-binding protein"/>
    <property type="match status" value="1"/>
</dbReference>
<dbReference type="Pfam" id="PF00005">
    <property type="entry name" value="ABC_tran"/>
    <property type="match status" value="1"/>
</dbReference>
<dbReference type="EC" id="3.6.3.-" evidence="5"/>
<dbReference type="GO" id="GO:0005886">
    <property type="term" value="C:plasma membrane"/>
    <property type="evidence" value="ECO:0007669"/>
    <property type="project" value="TreeGrafter"/>
</dbReference>
<name>A0A2H5XDG4_9BACT</name>
<dbReference type="InterPro" id="IPR027417">
    <property type="entry name" value="P-loop_NTPase"/>
</dbReference>
<dbReference type="Proteomes" id="UP000236173">
    <property type="component" value="Unassembled WGS sequence"/>
</dbReference>
<dbReference type="AlphaFoldDB" id="A0A2H5XDG4"/>
<feature type="domain" description="ABC transporter" evidence="4">
    <location>
        <begin position="37"/>
        <end position="276"/>
    </location>
</feature>
<dbReference type="GO" id="GO:0005524">
    <property type="term" value="F:ATP binding"/>
    <property type="evidence" value="ECO:0007669"/>
    <property type="project" value="UniProtKB-KW"/>
</dbReference>
<evidence type="ECO:0000256" key="3">
    <source>
        <dbReference type="ARBA" id="ARBA00022840"/>
    </source>
</evidence>
<sequence>MALDPMMTPPTGEMRERLQDAAQRLEPVMEQVSEFIVRTRDVRKVYYMGKVEVQALRGVTLDIKRGEYISIMGPSGSGKSTLFNMIGGLDKPTSGSVYINEVDLAQLDAYELAWLRCRTIGYIFQTFNLIPVMTALENVTLPMIFAGVPEDERRERGMELLRRVGLAERWNHKPFELSGGQQQRVAIARALANDPAIILADEPTGNLDLKTGREIIQLLKELNEEKGVTIISATHDLKMLDVSDRVIWIRDGRVAKIEERAKIQLEAALAVEEELVEGVE</sequence>
<proteinExistence type="predicted"/>
<organism evidence="5 6">
    <name type="scientific">Candidatus Fervidibacter japonicus</name>
    <dbReference type="NCBI Taxonomy" id="2035412"/>
    <lineage>
        <taxon>Bacteria</taxon>
        <taxon>Candidatus Fervidibacterota</taxon>
        <taxon>Candidatus Fervidibacter</taxon>
    </lineage>
</organism>
<dbReference type="CDD" id="cd03255">
    <property type="entry name" value="ABC_MJ0796_LolCDE_FtsE"/>
    <property type="match status" value="1"/>
</dbReference>
<accession>A0A2H5XDG4</accession>
<evidence type="ECO:0000256" key="1">
    <source>
        <dbReference type="ARBA" id="ARBA00022448"/>
    </source>
</evidence>
<dbReference type="PANTHER" id="PTHR24220:SF86">
    <property type="entry name" value="ABC TRANSPORTER ABCH.1"/>
    <property type="match status" value="1"/>
</dbReference>
<protein>
    <submittedName>
        <fullName evidence="5">Putative ABC transporter ATP-binding protein YknY</fullName>
        <ecNumber evidence="5">3.6.3.-</ecNumber>
    </submittedName>
</protein>
<comment type="caution">
    <text evidence="5">The sequence shown here is derived from an EMBL/GenBank/DDBJ whole genome shotgun (WGS) entry which is preliminary data.</text>
</comment>
<dbReference type="InterPro" id="IPR017911">
    <property type="entry name" value="MacB-like_ATP-bd"/>
</dbReference>
<gene>
    <name evidence="5" type="primary">yknY_2</name>
    <name evidence="5" type="ORF">HRbin17_01737</name>
</gene>
<keyword evidence="5" id="KW-0378">Hydrolase</keyword>
<dbReference type="PROSITE" id="PS00211">
    <property type="entry name" value="ABC_TRANSPORTER_1"/>
    <property type="match status" value="1"/>
</dbReference>
<dbReference type="InterPro" id="IPR017871">
    <property type="entry name" value="ABC_transporter-like_CS"/>
</dbReference>
<dbReference type="InterPro" id="IPR003593">
    <property type="entry name" value="AAA+_ATPase"/>
</dbReference>
<evidence type="ECO:0000313" key="5">
    <source>
        <dbReference type="EMBL" id="GBC99215.1"/>
    </source>
</evidence>
<reference evidence="6" key="1">
    <citation type="submission" date="2017-09" db="EMBL/GenBank/DDBJ databases">
        <title>Metaegenomics of thermophilic ammonia-oxidizing enrichment culture.</title>
        <authorList>
            <person name="Kato S."/>
            <person name="Suzuki K."/>
        </authorList>
    </citation>
    <scope>NUCLEOTIDE SEQUENCE [LARGE SCALE GENOMIC DNA]</scope>
</reference>
<keyword evidence="3 5" id="KW-0067">ATP-binding</keyword>
<dbReference type="PANTHER" id="PTHR24220">
    <property type="entry name" value="IMPORT ATP-BINDING PROTEIN"/>
    <property type="match status" value="1"/>
</dbReference>
<evidence type="ECO:0000313" key="6">
    <source>
        <dbReference type="Proteomes" id="UP000236173"/>
    </source>
</evidence>
<dbReference type="GO" id="GO:0016887">
    <property type="term" value="F:ATP hydrolysis activity"/>
    <property type="evidence" value="ECO:0007669"/>
    <property type="project" value="InterPro"/>
</dbReference>
<dbReference type="GO" id="GO:0098796">
    <property type="term" value="C:membrane protein complex"/>
    <property type="evidence" value="ECO:0007669"/>
    <property type="project" value="UniProtKB-ARBA"/>
</dbReference>
<dbReference type="SMART" id="SM00382">
    <property type="entry name" value="AAA"/>
    <property type="match status" value="1"/>
</dbReference>
<dbReference type="EMBL" id="BEHT01000023">
    <property type="protein sequence ID" value="GBC99215.1"/>
    <property type="molecule type" value="Genomic_DNA"/>
</dbReference>
<keyword evidence="2" id="KW-0547">Nucleotide-binding</keyword>